<dbReference type="InterPro" id="IPR003439">
    <property type="entry name" value="ABC_transporter-like_ATP-bd"/>
</dbReference>
<dbReference type="PANTHER" id="PTHR11384">
    <property type="entry name" value="ATP-BINDING CASSETTE, SUB-FAMILY D MEMBER"/>
    <property type="match status" value="1"/>
</dbReference>
<reference evidence="8" key="1">
    <citation type="submission" date="2014-09" db="EMBL/GenBank/DDBJ databases">
        <authorList>
            <person name="Mudge J."/>
            <person name="Ramaraj T."/>
            <person name="Lindquist I.E."/>
            <person name="Bharti A.K."/>
            <person name="Sundararajan A."/>
            <person name="Cameron C.T."/>
            <person name="Woodward J.E."/>
            <person name="May G.D."/>
            <person name="Brubaker C."/>
            <person name="Broadhvest J."/>
            <person name="Wilkins T.A."/>
        </authorList>
    </citation>
    <scope>NUCLEOTIDE SEQUENCE</scope>
    <source>
        <strain evidence="8">cv. AKA8401</strain>
    </source>
</reference>
<dbReference type="Pfam" id="PF00005">
    <property type="entry name" value="ABC_tran"/>
    <property type="match status" value="1"/>
</dbReference>
<organism evidence="7 8">
    <name type="scientific">Gossypium arboreum</name>
    <name type="common">Tree cotton</name>
    <name type="synonym">Gossypium nanking</name>
    <dbReference type="NCBI Taxonomy" id="29729"/>
    <lineage>
        <taxon>Eukaryota</taxon>
        <taxon>Viridiplantae</taxon>
        <taxon>Streptophyta</taxon>
        <taxon>Embryophyta</taxon>
        <taxon>Tracheophyta</taxon>
        <taxon>Spermatophyta</taxon>
        <taxon>Magnoliopsida</taxon>
        <taxon>eudicotyledons</taxon>
        <taxon>Gunneridae</taxon>
        <taxon>Pentapetalae</taxon>
        <taxon>rosids</taxon>
        <taxon>malvids</taxon>
        <taxon>Malvales</taxon>
        <taxon>Malvaceae</taxon>
        <taxon>Malvoideae</taxon>
        <taxon>Gossypium</taxon>
    </lineage>
</organism>
<accession>A0A0B0PRQ8</accession>
<dbReference type="PANTHER" id="PTHR11384:SF56">
    <property type="entry name" value="ABC TRANSPORTER D FAMILY MEMBER 1"/>
    <property type="match status" value="1"/>
</dbReference>
<evidence type="ECO:0000256" key="3">
    <source>
        <dbReference type="ARBA" id="ARBA00022692"/>
    </source>
</evidence>
<dbReference type="GO" id="GO:0007031">
    <property type="term" value="P:peroxisome organization"/>
    <property type="evidence" value="ECO:0007669"/>
    <property type="project" value="TreeGrafter"/>
</dbReference>
<dbReference type="InterPro" id="IPR027417">
    <property type="entry name" value="P-loop_NTPase"/>
</dbReference>
<keyword evidence="8" id="KW-1185">Reference proteome</keyword>
<dbReference type="GO" id="GO:0015910">
    <property type="term" value="P:long-chain fatty acid import into peroxisome"/>
    <property type="evidence" value="ECO:0007669"/>
    <property type="project" value="TreeGrafter"/>
</dbReference>
<keyword evidence="3" id="KW-0812">Transmembrane</keyword>
<dbReference type="InterPro" id="IPR011527">
    <property type="entry name" value="ABC1_TM_dom"/>
</dbReference>
<dbReference type="PROSITE" id="PS50893">
    <property type="entry name" value="ABC_TRANSPORTER_2"/>
    <property type="match status" value="1"/>
</dbReference>
<comment type="similarity">
    <text evidence="1">Belongs to the ABC transporter superfamily. ABCD family. Peroxisomal fatty acyl CoA transporter (TC 3.A.1.203) subfamily.</text>
</comment>
<sequence>MHERLRTHAESIAFFGGGAREKAMVESRFRELLDHSLLLLKKKWLFGILDDFVTKQLPHNVTWGLSLLYALEHKGDRALVSTQGELAHALRFLASVVSQSFLAFGDILELHKKFLELSGSINRIFELEELLDAAQSGDFNIDKLTESQSTSLYAKDIISFANVDIISPAQKLLAKQLTCDVVPGKSLLVTGPNGSGKSSVFRVLRGLWPIVTGRLYKPIHYFDEEAGSSCAIFYVPQRPYTCLGTLRDQIIYPLSREEAEMRELKFYGKDAINILDARLKTILENVRLNYLLQREDGGWDSNLNWEDTLSLGEQQRLGMARLFFHKPKFGILDECTKKLTSYLIYPQIFPTAVPQVSTLRNNFIEWQKIWRPALIPFHALELRLVDGEGKWELRSIKQ</sequence>
<keyword evidence="5" id="KW-0472">Membrane</keyword>
<evidence type="ECO:0000259" key="6">
    <source>
        <dbReference type="PROSITE" id="PS50893"/>
    </source>
</evidence>
<dbReference type="GO" id="GO:0140359">
    <property type="term" value="F:ABC-type transporter activity"/>
    <property type="evidence" value="ECO:0007669"/>
    <property type="project" value="InterPro"/>
</dbReference>
<keyword evidence="2" id="KW-0813">Transport</keyword>
<evidence type="ECO:0000256" key="2">
    <source>
        <dbReference type="ARBA" id="ARBA00022448"/>
    </source>
</evidence>
<dbReference type="InterPro" id="IPR050835">
    <property type="entry name" value="ABC_transporter_sub-D"/>
</dbReference>
<dbReference type="GO" id="GO:0005324">
    <property type="term" value="F:long-chain fatty acid transmembrane transporter activity"/>
    <property type="evidence" value="ECO:0007669"/>
    <property type="project" value="TreeGrafter"/>
</dbReference>
<evidence type="ECO:0000256" key="5">
    <source>
        <dbReference type="ARBA" id="ARBA00023136"/>
    </source>
</evidence>
<dbReference type="GO" id="GO:0005778">
    <property type="term" value="C:peroxisomal membrane"/>
    <property type="evidence" value="ECO:0007669"/>
    <property type="project" value="TreeGrafter"/>
</dbReference>
<dbReference type="Proteomes" id="UP000032142">
    <property type="component" value="Unassembled WGS sequence"/>
</dbReference>
<dbReference type="GO" id="GO:0005524">
    <property type="term" value="F:ATP binding"/>
    <property type="evidence" value="ECO:0007669"/>
    <property type="project" value="InterPro"/>
</dbReference>
<dbReference type="Pfam" id="PF06472">
    <property type="entry name" value="ABC_membrane_2"/>
    <property type="match status" value="1"/>
</dbReference>
<dbReference type="Gene3D" id="3.40.50.300">
    <property type="entry name" value="P-loop containing nucleotide triphosphate hydrolases"/>
    <property type="match status" value="1"/>
</dbReference>
<name>A0A0B0PRQ8_GOSAR</name>
<proteinExistence type="inferred from homology"/>
<protein>
    <submittedName>
        <fullName evidence="7">ABC transporter D family member 1</fullName>
    </submittedName>
</protein>
<dbReference type="PROSITE" id="PS00211">
    <property type="entry name" value="ABC_TRANSPORTER_1"/>
    <property type="match status" value="1"/>
</dbReference>
<dbReference type="GO" id="GO:0016887">
    <property type="term" value="F:ATP hydrolysis activity"/>
    <property type="evidence" value="ECO:0007669"/>
    <property type="project" value="InterPro"/>
</dbReference>
<dbReference type="GO" id="GO:0042760">
    <property type="term" value="P:very long-chain fatty acid catabolic process"/>
    <property type="evidence" value="ECO:0007669"/>
    <property type="project" value="TreeGrafter"/>
</dbReference>
<evidence type="ECO:0000256" key="4">
    <source>
        <dbReference type="ARBA" id="ARBA00022989"/>
    </source>
</evidence>
<dbReference type="InterPro" id="IPR017871">
    <property type="entry name" value="ABC_transporter-like_CS"/>
</dbReference>
<dbReference type="GO" id="GO:0006635">
    <property type="term" value="P:fatty acid beta-oxidation"/>
    <property type="evidence" value="ECO:0007669"/>
    <property type="project" value="TreeGrafter"/>
</dbReference>
<feature type="domain" description="ABC transporter" evidence="6">
    <location>
        <begin position="158"/>
        <end position="397"/>
    </location>
</feature>
<evidence type="ECO:0000256" key="1">
    <source>
        <dbReference type="ARBA" id="ARBA00008575"/>
    </source>
</evidence>
<evidence type="ECO:0000313" key="7">
    <source>
        <dbReference type="EMBL" id="KHG26091.1"/>
    </source>
</evidence>
<dbReference type="EMBL" id="KN435053">
    <property type="protein sequence ID" value="KHG26091.1"/>
    <property type="molecule type" value="Genomic_DNA"/>
</dbReference>
<keyword evidence="4" id="KW-1133">Transmembrane helix</keyword>
<gene>
    <name evidence="7" type="ORF">F383_01423</name>
</gene>
<evidence type="ECO:0000313" key="8">
    <source>
        <dbReference type="Proteomes" id="UP000032142"/>
    </source>
</evidence>
<dbReference type="SUPFAM" id="SSF52540">
    <property type="entry name" value="P-loop containing nucleoside triphosphate hydrolases"/>
    <property type="match status" value="1"/>
</dbReference>
<dbReference type="AlphaFoldDB" id="A0A0B0PRQ8"/>